<evidence type="ECO:0000256" key="1">
    <source>
        <dbReference type="ARBA" id="ARBA00000815"/>
    </source>
</evidence>
<evidence type="ECO:0000256" key="4">
    <source>
        <dbReference type="ARBA" id="ARBA00022490"/>
    </source>
</evidence>
<dbReference type="Pfam" id="PF01975">
    <property type="entry name" value="SurE"/>
    <property type="match status" value="1"/>
</dbReference>
<name>A0A1S1R4X2_9ACTN</name>
<dbReference type="GO" id="GO:0000166">
    <property type="term" value="F:nucleotide binding"/>
    <property type="evidence" value="ECO:0007669"/>
    <property type="project" value="UniProtKB-KW"/>
</dbReference>
<dbReference type="GO" id="GO:0008254">
    <property type="term" value="F:3'-nucleotidase activity"/>
    <property type="evidence" value="ECO:0007669"/>
    <property type="project" value="TreeGrafter"/>
</dbReference>
<comment type="catalytic activity">
    <reaction evidence="1">
        <text>a ribonucleoside 5'-phosphate + H2O = a ribonucleoside + phosphate</text>
        <dbReference type="Rhea" id="RHEA:12484"/>
        <dbReference type="ChEBI" id="CHEBI:15377"/>
        <dbReference type="ChEBI" id="CHEBI:18254"/>
        <dbReference type="ChEBI" id="CHEBI:43474"/>
        <dbReference type="ChEBI" id="CHEBI:58043"/>
        <dbReference type="EC" id="3.1.3.5"/>
    </reaction>
</comment>
<dbReference type="GO" id="GO:0004309">
    <property type="term" value="F:exopolyphosphatase activity"/>
    <property type="evidence" value="ECO:0007669"/>
    <property type="project" value="TreeGrafter"/>
</dbReference>
<comment type="caution">
    <text evidence="9">The sequence shown here is derived from an EMBL/GenBank/DDBJ whole genome shotgun (WGS) entry which is preliminary data.</text>
</comment>
<dbReference type="Gene3D" id="3.40.1210.10">
    <property type="entry name" value="Survival protein SurE-like phosphatase/nucleotidase"/>
    <property type="match status" value="1"/>
</dbReference>
<keyword evidence="5" id="KW-0479">Metal-binding</keyword>
<evidence type="ECO:0000256" key="7">
    <source>
        <dbReference type="ARBA" id="ARBA00022801"/>
    </source>
</evidence>
<comment type="similarity">
    <text evidence="2">Belongs to the SurE nucleotidase family.</text>
</comment>
<evidence type="ECO:0000259" key="8">
    <source>
        <dbReference type="Pfam" id="PF01975"/>
    </source>
</evidence>
<reference evidence="10" key="1">
    <citation type="submission" date="2016-07" db="EMBL/GenBank/DDBJ databases">
        <title>Sequence Frankia sp. strain CcI1.17.</title>
        <authorList>
            <person name="Ghodhbane-Gtari F."/>
            <person name="Swanson E."/>
            <person name="Gueddou A."/>
            <person name="Morris K."/>
            <person name="Hezbri K."/>
            <person name="Ktari A."/>
            <person name="Nouioui I."/>
            <person name="Abebe-Akele F."/>
            <person name="Simpson S."/>
            <person name="Thomas K."/>
            <person name="Gtari M."/>
            <person name="Tisa L.S."/>
            <person name="Hurst S."/>
        </authorList>
    </citation>
    <scope>NUCLEOTIDE SEQUENCE [LARGE SCALE GENOMIC DNA]</scope>
    <source>
        <strain evidence="10">Cc1.17</strain>
    </source>
</reference>
<evidence type="ECO:0000256" key="6">
    <source>
        <dbReference type="ARBA" id="ARBA00022741"/>
    </source>
</evidence>
<evidence type="ECO:0000256" key="5">
    <source>
        <dbReference type="ARBA" id="ARBA00022723"/>
    </source>
</evidence>
<evidence type="ECO:0000256" key="2">
    <source>
        <dbReference type="ARBA" id="ARBA00011062"/>
    </source>
</evidence>
<dbReference type="Proteomes" id="UP000179627">
    <property type="component" value="Unassembled WGS sequence"/>
</dbReference>
<feature type="domain" description="Survival protein SurE-like phosphatase/nucleotidase" evidence="8">
    <location>
        <begin position="4"/>
        <end position="184"/>
    </location>
</feature>
<dbReference type="PANTHER" id="PTHR30457:SF12">
    <property type="entry name" value="5'_3'-NUCLEOTIDASE SURE"/>
    <property type="match status" value="1"/>
</dbReference>
<dbReference type="AlphaFoldDB" id="A0A1S1R4X2"/>
<proteinExistence type="inferred from homology"/>
<dbReference type="EMBL" id="MBLM01000080">
    <property type="protein sequence ID" value="OHV40332.1"/>
    <property type="molecule type" value="Genomic_DNA"/>
</dbReference>
<dbReference type="GO" id="GO:0008253">
    <property type="term" value="F:5'-nucleotidase activity"/>
    <property type="evidence" value="ECO:0007669"/>
    <property type="project" value="UniProtKB-EC"/>
</dbReference>
<gene>
    <name evidence="9" type="ORF">CC117_14365</name>
</gene>
<accession>A0A1S1R4X2</accession>
<dbReference type="OrthoDB" id="9780815at2"/>
<keyword evidence="7" id="KW-0378">Hydrolase</keyword>
<organism evidence="9 10">
    <name type="scientific">Parafrankia colletiae</name>
    <dbReference type="NCBI Taxonomy" id="573497"/>
    <lineage>
        <taxon>Bacteria</taxon>
        <taxon>Bacillati</taxon>
        <taxon>Actinomycetota</taxon>
        <taxon>Actinomycetes</taxon>
        <taxon>Frankiales</taxon>
        <taxon>Frankiaceae</taxon>
        <taxon>Parafrankia</taxon>
    </lineage>
</organism>
<dbReference type="InterPro" id="IPR036523">
    <property type="entry name" value="SurE-like_sf"/>
</dbReference>
<dbReference type="InterPro" id="IPR002828">
    <property type="entry name" value="SurE-like_Pase/nucleotidase"/>
</dbReference>
<dbReference type="RefSeq" id="WP_071083454.1">
    <property type="nucleotide sequence ID" value="NZ_MBLM01000080.1"/>
</dbReference>
<evidence type="ECO:0000313" key="10">
    <source>
        <dbReference type="Proteomes" id="UP000179627"/>
    </source>
</evidence>
<keyword evidence="4" id="KW-0963">Cytoplasm</keyword>
<keyword evidence="6" id="KW-0547">Nucleotide-binding</keyword>
<protein>
    <recommendedName>
        <fullName evidence="3">5'-nucleotidase</fullName>
        <ecNumber evidence="3">3.1.3.5</ecNumber>
    </recommendedName>
</protein>
<dbReference type="GO" id="GO:0046872">
    <property type="term" value="F:metal ion binding"/>
    <property type="evidence" value="ECO:0007669"/>
    <property type="project" value="UniProtKB-KW"/>
</dbReference>
<dbReference type="EC" id="3.1.3.5" evidence="3"/>
<evidence type="ECO:0000313" key="9">
    <source>
        <dbReference type="EMBL" id="OHV40332.1"/>
    </source>
</evidence>
<dbReference type="PANTHER" id="PTHR30457">
    <property type="entry name" value="5'-NUCLEOTIDASE SURE"/>
    <property type="match status" value="1"/>
</dbReference>
<dbReference type="SUPFAM" id="SSF64167">
    <property type="entry name" value="SurE-like"/>
    <property type="match status" value="1"/>
</dbReference>
<sequence length="254" mass="26074">MHALITNDDGIDSGGLRTLVRTAVACGLDVTVAAPDGERSGSSASLSALESQGRLLVEERVLDGVPDLAALSVHASPALIVFVGVRGAFGTVPDVVLTGVNHGPNTGQAVLHSGTVGAALTAVTHGLPALAVSCAATQPVHWESSVLVADRALGWLLAYRGAPFVLNVNVPDLPSEQLRGMRPAALAPFGAVQARIGERGRGYLTTTFSETSEEAGAGSDVALLRQGWATITALERPTESEAIDLTQLAWDTSA</sequence>
<keyword evidence="10" id="KW-1185">Reference proteome</keyword>
<dbReference type="InterPro" id="IPR030048">
    <property type="entry name" value="SurE"/>
</dbReference>
<evidence type="ECO:0000256" key="3">
    <source>
        <dbReference type="ARBA" id="ARBA00012643"/>
    </source>
</evidence>